<comment type="function">
    <text evidence="2">Involved in the synthesis of the GDP-mannose and dolichol-phosphate-mannose required for a number of critical mannosyl transfer reactions.</text>
</comment>
<dbReference type="PANTHER" id="PTHR10309:SF0">
    <property type="entry name" value="MANNOSE-6-PHOSPHATE ISOMERASE"/>
    <property type="match status" value="1"/>
</dbReference>
<feature type="binding site" evidence="11">
    <location>
        <position position="155"/>
    </location>
    <ligand>
        <name>Zn(2+)</name>
        <dbReference type="ChEBI" id="CHEBI:29105"/>
    </ligand>
</feature>
<dbReference type="Proteomes" id="UP000246740">
    <property type="component" value="Unassembled WGS sequence"/>
</dbReference>
<dbReference type="GO" id="GO:0009298">
    <property type="term" value="P:GDP-mannose biosynthetic process"/>
    <property type="evidence" value="ECO:0007669"/>
    <property type="project" value="UniProtKB-UniPathway"/>
</dbReference>
<sequence>MASTSDLGAVFQLIPGVQSYDWGIKGANCRVAEFANATSQLHFQPQQDKPYAELWMGTHTSMPSRIVPPTSPTSASESQDDFPTLSSYLAAKPELIGQSVASKFSDEQPGCLPFLFKVLSVGKALSIQAHPDKQLGKKLHAERPNVYKDPNHKPEMAVALTPFSGFCGFRPLDEIVEYLDKVPEFAALVNLSADELSKAKKLAASSDADETEVKAVLKLIFGNLMRSSQDVYEAKADEITQRFSSSSPEALQVPQRERELLLKLSSEFPSDIGIFCTFLLNISSLSPGEALFLQANEPHAYLEGEILECMASSDNVVRAGLTPKLRDVETLVEMCTYQSGKGRGQMQAHTWSKASGSGKALLYDPPIQEFSVAVCSIDTTAESQKHDAVQGPSILLLLDGEAEVGHTAGSLRLQKGQLAFVGADTPVEITAKSTPLRFARAFVEA</sequence>
<evidence type="ECO:0000256" key="12">
    <source>
        <dbReference type="RuleBase" id="RU000611"/>
    </source>
</evidence>
<evidence type="ECO:0000256" key="6">
    <source>
        <dbReference type="ARBA" id="ARBA00018236"/>
    </source>
</evidence>
<evidence type="ECO:0000256" key="4">
    <source>
        <dbReference type="ARBA" id="ARBA00010772"/>
    </source>
</evidence>
<dbReference type="STRING" id="1882483.A0A317XSC5"/>
<dbReference type="InterPro" id="IPR016305">
    <property type="entry name" value="Mannose-6-P_Isomerase"/>
</dbReference>
<evidence type="ECO:0000256" key="1">
    <source>
        <dbReference type="ARBA" id="ARBA00000757"/>
    </source>
</evidence>
<evidence type="ECO:0000259" key="16">
    <source>
        <dbReference type="Pfam" id="PF20511"/>
    </source>
</evidence>
<dbReference type="SUPFAM" id="SSF51182">
    <property type="entry name" value="RmlC-like cupins"/>
    <property type="match status" value="1"/>
</dbReference>
<evidence type="ECO:0000256" key="11">
    <source>
        <dbReference type="PIRSR" id="PIRSR001480-2"/>
    </source>
</evidence>
<evidence type="ECO:0000256" key="9">
    <source>
        <dbReference type="ARBA" id="ARBA00023235"/>
    </source>
</evidence>
<dbReference type="Pfam" id="PF20512">
    <property type="entry name" value="PMI_typeI_hel"/>
    <property type="match status" value="1"/>
</dbReference>
<dbReference type="Gene3D" id="2.60.120.10">
    <property type="entry name" value="Jelly Rolls"/>
    <property type="match status" value="2"/>
</dbReference>
<accession>A0A317XSC5</accession>
<dbReference type="InParanoid" id="A0A317XSC5"/>
<dbReference type="FunCoup" id="A0A317XSC5">
    <property type="interactions" value="346"/>
</dbReference>
<feature type="domain" description="Phosphomannose isomerase type I catalytic" evidence="16">
    <location>
        <begin position="10"/>
        <end position="172"/>
    </location>
</feature>
<dbReference type="AlphaFoldDB" id="A0A317XSC5"/>
<feature type="domain" description="Phosphomannose isomerase type I helical insertion" evidence="17">
    <location>
        <begin position="203"/>
        <end position="280"/>
    </location>
</feature>
<protein>
    <recommendedName>
        <fullName evidence="6 12">Mannose-6-phosphate isomerase</fullName>
        <ecNumber evidence="5 12">5.3.1.8</ecNumber>
    </recommendedName>
</protein>
<dbReference type="PANTHER" id="PTHR10309">
    <property type="entry name" value="MANNOSE-6-PHOSPHATE ISOMERASE"/>
    <property type="match status" value="1"/>
</dbReference>
<dbReference type="InterPro" id="IPR001250">
    <property type="entry name" value="Man6P_Isoase-1"/>
</dbReference>
<evidence type="ECO:0000256" key="14">
    <source>
        <dbReference type="RuleBase" id="RU004248"/>
    </source>
</evidence>
<feature type="active site" evidence="10">
    <location>
        <position position="318"/>
    </location>
</feature>
<dbReference type="InterPro" id="IPR018050">
    <property type="entry name" value="Pmannose_isomerase-type1_CS"/>
</dbReference>
<feature type="domain" description="Phosphomannose isomerase type I C-terminal" evidence="15">
    <location>
        <begin position="360"/>
        <end position="404"/>
    </location>
</feature>
<keyword evidence="7 11" id="KW-0479">Metal-binding</keyword>
<dbReference type="InterPro" id="IPR046458">
    <property type="entry name" value="PMI_typeI_hel"/>
</dbReference>
<organism evidence="18 19">
    <name type="scientific">Testicularia cyperi</name>
    <dbReference type="NCBI Taxonomy" id="1882483"/>
    <lineage>
        <taxon>Eukaryota</taxon>
        <taxon>Fungi</taxon>
        <taxon>Dikarya</taxon>
        <taxon>Basidiomycota</taxon>
        <taxon>Ustilaginomycotina</taxon>
        <taxon>Ustilaginomycetes</taxon>
        <taxon>Ustilaginales</taxon>
        <taxon>Anthracoideaceae</taxon>
        <taxon>Testicularia</taxon>
    </lineage>
</organism>
<dbReference type="PROSITE" id="PS00965">
    <property type="entry name" value="PMI_I_1"/>
    <property type="match status" value="1"/>
</dbReference>
<comment type="pathway">
    <text evidence="3 14">Nucleotide-sugar biosynthesis; GDP-alpha-D-mannose biosynthesis; alpha-D-mannose 1-phosphate from D-fructose 6-phosphate: step 1/2.</text>
</comment>
<feature type="binding site" evidence="11">
    <location>
        <position position="130"/>
    </location>
    <ligand>
        <name>Zn(2+)</name>
        <dbReference type="ChEBI" id="CHEBI:29105"/>
    </ligand>
</feature>
<dbReference type="GO" id="GO:0005829">
    <property type="term" value="C:cytosol"/>
    <property type="evidence" value="ECO:0007669"/>
    <property type="project" value="TreeGrafter"/>
</dbReference>
<dbReference type="PIRSF" id="PIRSF001480">
    <property type="entry name" value="Mannose-6-phosphate_isomerase"/>
    <property type="match status" value="1"/>
</dbReference>
<evidence type="ECO:0000256" key="8">
    <source>
        <dbReference type="ARBA" id="ARBA00022833"/>
    </source>
</evidence>
<dbReference type="InterPro" id="IPR014710">
    <property type="entry name" value="RmlC-like_jellyroll"/>
</dbReference>
<dbReference type="PROSITE" id="PS00966">
    <property type="entry name" value="PMI_I_2"/>
    <property type="match status" value="1"/>
</dbReference>
<feature type="binding site" evidence="11">
    <location>
        <position position="299"/>
    </location>
    <ligand>
        <name>Zn(2+)</name>
        <dbReference type="ChEBI" id="CHEBI:29105"/>
    </ligand>
</feature>
<dbReference type="Gene3D" id="1.10.441.10">
    <property type="entry name" value="Phosphomannose Isomerase, domain 2"/>
    <property type="match status" value="1"/>
</dbReference>
<evidence type="ECO:0000259" key="15">
    <source>
        <dbReference type="Pfam" id="PF01238"/>
    </source>
</evidence>
<dbReference type="PRINTS" id="PR00714">
    <property type="entry name" value="MAN6PISMRASE"/>
</dbReference>
<dbReference type="InterPro" id="IPR046457">
    <property type="entry name" value="PMI_typeI_cat"/>
</dbReference>
<reference evidence="18 19" key="1">
    <citation type="journal article" date="2018" name="Mol. Biol. Evol.">
        <title>Broad Genomic Sampling Reveals a Smut Pathogenic Ancestry of the Fungal Clade Ustilaginomycotina.</title>
        <authorList>
            <person name="Kijpornyongpan T."/>
            <person name="Mondo S.J."/>
            <person name="Barry K."/>
            <person name="Sandor L."/>
            <person name="Lee J."/>
            <person name="Lipzen A."/>
            <person name="Pangilinan J."/>
            <person name="LaButti K."/>
            <person name="Hainaut M."/>
            <person name="Henrissat B."/>
            <person name="Grigoriev I.V."/>
            <person name="Spatafora J.W."/>
            <person name="Aime M.C."/>
        </authorList>
    </citation>
    <scope>NUCLEOTIDE SEQUENCE [LARGE SCALE GENOMIC DNA]</scope>
    <source>
        <strain evidence="18 19">MCA 3645</strain>
    </source>
</reference>
<dbReference type="GO" id="GO:0008270">
    <property type="term" value="F:zinc ion binding"/>
    <property type="evidence" value="ECO:0007669"/>
    <property type="project" value="InterPro"/>
</dbReference>
<evidence type="ECO:0000313" key="19">
    <source>
        <dbReference type="Proteomes" id="UP000246740"/>
    </source>
</evidence>
<gene>
    <name evidence="18" type="ORF">BCV70DRAFT_199564</name>
</gene>
<evidence type="ECO:0000256" key="7">
    <source>
        <dbReference type="ARBA" id="ARBA00022723"/>
    </source>
</evidence>
<evidence type="ECO:0000256" key="2">
    <source>
        <dbReference type="ARBA" id="ARBA00002564"/>
    </source>
</evidence>
<keyword evidence="9 12" id="KW-0413">Isomerase</keyword>
<comment type="similarity">
    <text evidence="4 13">Belongs to the mannose-6-phosphate isomerase type 1 family.</text>
</comment>
<feature type="binding site" evidence="11">
    <location>
        <position position="128"/>
    </location>
    <ligand>
        <name>Zn(2+)</name>
        <dbReference type="ChEBI" id="CHEBI:29105"/>
    </ligand>
</feature>
<dbReference type="EC" id="5.3.1.8" evidence="5 12"/>
<comment type="cofactor">
    <cofactor evidence="11 12">
        <name>Zn(2+)</name>
        <dbReference type="ChEBI" id="CHEBI:29105"/>
    </cofactor>
    <text evidence="11 12">Binds 1 zinc ion per subunit.</text>
</comment>
<dbReference type="NCBIfam" id="TIGR00218">
    <property type="entry name" value="manA"/>
    <property type="match status" value="1"/>
</dbReference>
<dbReference type="GO" id="GO:0005975">
    <property type="term" value="P:carbohydrate metabolic process"/>
    <property type="evidence" value="ECO:0007669"/>
    <property type="project" value="InterPro"/>
</dbReference>
<name>A0A317XSC5_9BASI</name>
<keyword evidence="19" id="KW-1185">Reference proteome</keyword>
<dbReference type="OrthoDB" id="6605218at2759"/>
<dbReference type="InterPro" id="IPR046456">
    <property type="entry name" value="PMI_typeI_C"/>
</dbReference>
<evidence type="ECO:0000259" key="17">
    <source>
        <dbReference type="Pfam" id="PF20512"/>
    </source>
</evidence>
<dbReference type="EMBL" id="KZ819191">
    <property type="protein sequence ID" value="PWZ01205.1"/>
    <property type="molecule type" value="Genomic_DNA"/>
</dbReference>
<dbReference type="GO" id="GO:0004476">
    <property type="term" value="F:mannose-6-phosphate isomerase activity"/>
    <property type="evidence" value="ECO:0007669"/>
    <property type="project" value="UniProtKB-EC"/>
</dbReference>
<evidence type="ECO:0000256" key="10">
    <source>
        <dbReference type="PIRSR" id="PIRSR001480-1"/>
    </source>
</evidence>
<dbReference type="UniPathway" id="UPA00126">
    <property type="reaction ID" value="UER00423"/>
</dbReference>
<dbReference type="Pfam" id="PF01238">
    <property type="entry name" value="PMI_typeI_C"/>
    <property type="match status" value="1"/>
</dbReference>
<dbReference type="CDD" id="cd07011">
    <property type="entry name" value="cupin_PMI_type_I_N"/>
    <property type="match status" value="1"/>
</dbReference>
<keyword evidence="8 11" id="KW-0862">Zinc</keyword>
<evidence type="ECO:0000256" key="5">
    <source>
        <dbReference type="ARBA" id="ARBA00011956"/>
    </source>
</evidence>
<evidence type="ECO:0000256" key="13">
    <source>
        <dbReference type="RuleBase" id="RU004189"/>
    </source>
</evidence>
<dbReference type="Pfam" id="PF20511">
    <property type="entry name" value="PMI_typeI_cat"/>
    <property type="match status" value="1"/>
</dbReference>
<dbReference type="InterPro" id="IPR011051">
    <property type="entry name" value="RmlC_Cupin_sf"/>
</dbReference>
<evidence type="ECO:0000313" key="18">
    <source>
        <dbReference type="EMBL" id="PWZ01205.1"/>
    </source>
</evidence>
<proteinExistence type="inferred from homology"/>
<comment type="catalytic activity">
    <reaction evidence="1 12">
        <text>D-mannose 6-phosphate = D-fructose 6-phosphate</text>
        <dbReference type="Rhea" id="RHEA:12356"/>
        <dbReference type="ChEBI" id="CHEBI:58735"/>
        <dbReference type="ChEBI" id="CHEBI:61527"/>
        <dbReference type="EC" id="5.3.1.8"/>
    </reaction>
</comment>
<evidence type="ECO:0000256" key="3">
    <source>
        <dbReference type="ARBA" id="ARBA00004666"/>
    </source>
</evidence>